<keyword evidence="4" id="KW-0808">Transferase</keyword>
<evidence type="ECO:0000256" key="1">
    <source>
        <dbReference type="ARBA" id="ARBA00009995"/>
    </source>
</evidence>
<dbReference type="Pfam" id="PF00201">
    <property type="entry name" value="UDPGT"/>
    <property type="match status" value="1"/>
</dbReference>
<dbReference type="SUPFAM" id="SSF53756">
    <property type="entry name" value="UDP-Glycosyltransferase/glycogen phosphorylase"/>
    <property type="match status" value="1"/>
</dbReference>
<evidence type="ECO:0000256" key="4">
    <source>
        <dbReference type="ARBA" id="ARBA00022679"/>
    </source>
</evidence>
<keyword evidence="6" id="KW-1185">Reference proteome</keyword>
<organism evidence="6 7">
    <name type="scientific">Strongyloides papillosus</name>
    <name type="common">Intestinal threadworm</name>
    <dbReference type="NCBI Taxonomy" id="174720"/>
    <lineage>
        <taxon>Eukaryota</taxon>
        <taxon>Metazoa</taxon>
        <taxon>Ecdysozoa</taxon>
        <taxon>Nematoda</taxon>
        <taxon>Chromadorea</taxon>
        <taxon>Rhabditida</taxon>
        <taxon>Tylenchina</taxon>
        <taxon>Panagrolaimomorpha</taxon>
        <taxon>Strongyloidoidea</taxon>
        <taxon>Strongyloididae</taxon>
        <taxon>Strongyloides</taxon>
    </lineage>
</organism>
<evidence type="ECO:0000313" key="7">
    <source>
        <dbReference type="WBParaSite" id="SPAL_0001440500.1"/>
    </source>
</evidence>
<dbReference type="WBParaSite" id="SPAL_0001440500.1">
    <property type="protein sequence ID" value="SPAL_0001440500.1"/>
    <property type="gene ID" value="SPAL_0001440500"/>
</dbReference>
<dbReference type="InterPro" id="IPR002213">
    <property type="entry name" value="UDP_glucos_trans"/>
</dbReference>
<dbReference type="AlphaFoldDB" id="A0A0N5C922"/>
<evidence type="ECO:0000313" key="6">
    <source>
        <dbReference type="Proteomes" id="UP000046392"/>
    </source>
</evidence>
<protein>
    <recommendedName>
        <fullName evidence="2">glucuronosyltransferase</fullName>
        <ecNumber evidence="2">2.4.1.17</ecNumber>
    </recommendedName>
</protein>
<evidence type="ECO:0000256" key="3">
    <source>
        <dbReference type="ARBA" id="ARBA00022676"/>
    </source>
</evidence>
<keyword evidence="3" id="KW-0328">Glycosyltransferase</keyword>
<dbReference type="PANTHER" id="PTHR48043">
    <property type="entry name" value="EG:EG0003.4 PROTEIN-RELATED"/>
    <property type="match status" value="1"/>
</dbReference>
<dbReference type="EC" id="2.4.1.17" evidence="2"/>
<name>A0A0N5C922_STREA</name>
<evidence type="ECO:0000256" key="5">
    <source>
        <dbReference type="ARBA" id="ARBA00047475"/>
    </source>
</evidence>
<reference evidence="7" key="1">
    <citation type="submission" date="2017-02" db="UniProtKB">
        <authorList>
            <consortium name="WormBaseParasite"/>
        </authorList>
    </citation>
    <scope>IDENTIFICATION</scope>
</reference>
<dbReference type="STRING" id="174720.A0A0N5C922"/>
<dbReference type="Proteomes" id="UP000046392">
    <property type="component" value="Unplaced"/>
</dbReference>
<evidence type="ECO:0000256" key="2">
    <source>
        <dbReference type="ARBA" id="ARBA00012544"/>
    </source>
</evidence>
<dbReference type="GO" id="GO:0015020">
    <property type="term" value="F:glucuronosyltransferase activity"/>
    <property type="evidence" value="ECO:0007669"/>
    <property type="project" value="UniProtKB-EC"/>
</dbReference>
<accession>A0A0N5C922</accession>
<comment type="similarity">
    <text evidence="1">Belongs to the UDP-glycosyltransferase family.</text>
</comment>
<proteinExistence type="inferred from homology"/>
<comment type="catalytic activity">
    <reaction evidence="5">
        <text>glucuronate acceptor + UDP-alpha-D-glucuronate = acceptor beta-D-glucuronoside + UDP + H(+)</text>
        <dbReference type="Rhea" id="RHEA:21032"/>
        <dbReference type="ChEBI" id="CHEBI:15378"/>
        <dbReference type="ChEBI" id="CHEBI:58052"/>
        <dbReference type="ChEBI" id="CHEBI:58223"/>
        <dbReference type="ChEBI" id="CHEBI:132367"/>
        <dbReference type="ChEBI" id="CHEBI:132368"/>
        <dbReference type="EC" id="2.4.1.17"/>
    </reaction>
</comment>
<dbReference type="PANTHER" id="PTHR48043:SF23">
    <property type="entry name" value="UDP-GLUCURONOSYLTRANSFERASE"/>
    <property type="match status" value="1"/>
</dbReference>
<sequence length="181" mass="20759">MIGITDIDGHGFGNKNLVISKWVPQNNLLNNNRLTLFITHGGIGITTEVVFSKIPALAVPVFGDPMRIAKLLERLEIGLTAEKEILRDSKRLSEKIFEVLNNKQYKINSIISAEMLQNRPILSEELLVKHVEFACEFGQLPRLDLVSKDMGMIVLFLFNTLHLLHFTEFLKQFSKYFRNLY</sequence>
<dbReference type="InterPro" id="IPR050271">
    <property type="entry name" value="UDP-glycosyltransferase"/>
</dbReference>
<dbReference type="Gene3D" id="3.40.50.2000">
    <property type="entry name" value="Glycogen Phosphorylase B"/>
    <property type="match status" value="1"/>
</dbReference>